<keyword evidence="1" id="KW-0732">Signal</keyword>
<feature type="signal peptide" evidence="1">
    <location>
        <begin position="1"/>
        <end position="21"/>
    </location>
</feature>
<evidence type="ECO:0000256" key="1">
    <source>
        <dbReference type="SAM" id="SignalP"/>
    </source>
</evidence>
<evidence type="ECO:0000313" key="2">
    <source>
        <dbReference type="EMBL" id="TWB56434.1"/>
    </source>
</evidence>
<sequence length="111" mass="11976">MRAASFIVATAVVLSSGVAQATIQTTPWVHLNFYSTGWTDATIRVNSREAFFNPENCSSPDGYIVSPSLPGNTNFASALLTAYTTGDQVQLVIDGCYNSRPNIIGVYIRKP</sequence>
<protein>
    <submittedName>
        <fullName evidence="2">Uncharacterized protein</fullName>
    </submittedName>
</protein>
<evidence type="ECO:0000313" key="3">
    <source>
        <dbReference type="Proteomes" id="UP000318050"/>
    </source>
</evidence>
<gene>
    <name evidence="2" type="ORF">FBZ92_11140</name>
</gene>
<dbReference type="Proteomes" id="UP000318050">
    <property type="component" value="Unassembled WGS sequence"/>
</dbReference>
<name>A0A560IH75_9PROT</name>
<proteinExistence type="predicted"/>
<accession>A0A560IH75</accession>
<organism evidence="2 3">
    <name type="scientific">Nitrospirillum amazonense</name>
    <dbReference type="NCBI Taxonomy" id="28077"/>
    <lineage>
        <taxon>Bacteria</taxon>
        <taxon>Pseudomonadati</taxon>
        <taxon>Pseudomonadota</taxon>
        <taxon>Alphaproteobacteria</taxon>
        <taxon>Rhodospirillales</taxon>
        <taxon>Azospirillaceae</taxon>
        <taxon>Nitrospirillum</taxon>
    </lineage>
</organism>
<reference evidence="2 3" key="1">
    <citation type="submission" date="2019-06" db="EMBL/GenBank/DDBJ databases">
        <title>Genomic Encyclopedia of Type Strains, Phase IV (KMG-V): Genome sequencing to study the core and pangenomes of soil and plant-associated prokaryotes.</title>
        <authorList>
            <person name="Whitman W."/>
        </authorList>
    </citation>
    <scope>NUCLEOTIDE SEQUENCE [LARGE SCALE GENOMIC DNA]</scope>
    <source>
        <strain evidence="2 3">BR 11140</strain>
    </source>
</reference>
<comment type="caution">
    <text evidence="2">The sequence shown here is derived from an EMBL/GenBank/DDBJ whole genome shotgun (WGS) entry which is preliminary data.</text>
</comment>
<dbReference type="AlphaFoldDB" id="A0A560IH75"/>
<dbReference type="OrthoDB" id="7190836at2"/>
<feature type="chain" id="PRO_5021956227" evidence="1">
    <location>
        <begin position="22"/>
        <end position="111"/>
    </location>
</feature>
<dbReference type="EMBL" id="VITT01000011">
    <property type="protein sequence ID" value="TWB56434.1"/>
    <property type="molecule type" value="Genomic_DNA"/>
</dbReference>